<dbReference type="InterPro" id="IPR036047">
    <property type="entry name" value="F-box-like_dom_sf"/>
</dbReference>
<dbReference type="Gene3D" id="1.20.1280.50">
    <property type="match status" value="1"/>
</dbReference>
<organism evidence="2 3">
    <name type="scientific">Nezara viridula</name>
    <name type="common">Southern green stink bug</name>
    <name type="synonym">Cimex viridulus</name>
    <dbReference type="NCBI Taxonomy" id="85310"/>
    <lineage>
        <taxon>Eukaryota</taxon>
        <taxon>Metazoa</taxon>
        <taxon>Ecdysozoa</taxon>
        <taxon>Arthropoda</taxon>
        <taxon>Hexapoda</taxon>
        <taxon>Insecta</taxon>
        <taxon>Pterygota</taxon>
        <taxon>Neoptera</taxon>
        <taxon>Paraneoptera</taxon>
        <taxon>Hemiptera</taxon>
        <taxon>Heteroptera</taxon>
        <taxon>Panheteroptera</taxon>
        <taxon>Pentatomomorpha</taxon>
        <taxon>Pentatomoidea</taxon>
        <taxon>Pentatomidae</taxon>
        <taxon>Pentatominae</taxon>
        <taxon>Nezara</taxon>
    </lineage>
</organism>
<evidence type="ECO:0000259" key="1">
    <source>
        <dbReference type="Pfam" id="PF12937"/>
    </source>
</evidence>
<dbReference type="SUPFAM" id="SSF81383">
    <property type="entry name" value="F-box domain"/>
    <property type="match status" value="1"/>
</dbReference>
<dbReference type="SUPFAM" id="SSF52047">
    <property type="entry name" value="RNI-like"/>
    <property type="match status" value="1"/>
</dbReference>
<dbReference type="Gene3D" id="3.80.10.10">
    <property type="entry name" value="Ribonuclease Inhibitor"/>
    <property type="match status" value="1"/>
</dbReference>
<dbReference type="PANTHER" id="PTHR15739">
    <property type="entry name" value="ZINC FINGER PROTEIN"/>
    <property type="match status" value="1"/>
</dbReference>
<dbReference type="InterPro" id="IPR032675">
    <property type="entry name" value="LRR_dom_sf"/>
</dbReference>
<evidence type="ECO:0000313" key="2">
    <source>
        <dbReference type="EMBL" id="CAH1401158.1"/>
    </source>
</evidence>
<name>A0A9P0HEX9_NEZVI</name>
<accession>A0A9P0HEX9</accession>
<dbReference type="Proteomes" id="UP001152798">
    <property type="component" value="Chromosome 5"/>
</dbReference>
<sequence length="474" mass="53194">MSSHGLVSSFEKLEMFVGEDSNENHGTQSDASSSTRDTLKALTYNADHGPYFIDDADKAYIILLNVFRYLSIKDLQAAMQVCKVWNLVGSDKIFWKRISLNNCIVHDTDMMVRTLKKCGTERLDLRGMSSFKMVRLLPSDDNWSSLLKGLINTIEMPDKWLSLCEALTKVTTLTEVTIEECSAHAVNLLAKGAPQLKSLVAYRIIKGLDMGMGYMDITFLKDMRCLKKLRLENAVSRELSFDKTSDKIELNLTSLAITRAVNLSCIEHILPPTLVSLELGECHSLSFNFPKDVLPKLVNLTRLRLELCNNTYLVIMLVEAISKLPNLAELELINFEISTGFGKVIAKCINLKSLLIIPLYGKIPKHLHPLMNSLIVSGVSKLKNSLQVFVWVVTDSMLSVENARSLRIGQNPVKVRVIGRGDVIPLISNNGAGFRIDFISLDNVQALLLQDLKFKVFKTPFSSTWKLSLHNIRM</sequence>
<dbReference type="Pfam" id="PF12937">
    <property type="entry name" value="F-box-like"/>
    <property type="match status" value="1"/>
</dbReference>
<reference evidence="2" key="1">
    <citation type="submission" date="2022-01" db="EMBL/GenBank/DDBJ databases">
        <authorList>
            <person name="King R."/>
        </authorList>
    </citation>
    <scope>NUCLEOTIDE SEQUENCE</scope>
</reference>
<dbReference type="AlphaFoldDB" id="A0A9P0HEX9"/>
<keyword evidence="3" id="KW-1185">Reference proteome</keyword>
<dbReference type="OrthoDB" id="61560at2759"/>
<evidence type="ECO:0000313" key="3">
    <source>
        <dbReference type="Proteomes" id="UP001152798"/>
    </source>
</evidence>
<dbReference type="EMBL" id="OV725081">
    <property type="protein sequence ID" value="CAH1401158.1"/>
    <property type="molecule type" value="Genomic_DNA"/>
</dbReference>
<proteinExistence type="predicted"/>
<gene>
    <name evidence="2" type="ORF">NEZAVI_LOCUS10241</name>
</gene>
<dbReference type="PANTHER" id="PTHR15739:SF5">
    <property type="entry name" value="LD23158P"/>
    <property type="match status" value="1"/>
</dbReference>
<feature type="domain" description="F-box" evidence="1">
    <location>
        <begin position="62"/>
        <end position="100"/>
    </location>
</feature>
<protein>
    <recommendedName>
        <fullName evidence="1">F-box domain-containing protein</fullName>
    </recommendedName>
</protein>
<dbReference type="InterPro" id="IPR052283">
    <property type="entry name" value="GenomicStab_NeuMorph_Reg"/>
</dbReference>
<dbReference type="InterPro" id="IPR001810">
    <property type="entry name" value="F-box_dom"/>
</dbReference>